<keyword evidence="3" id="KW-1185">Reference proteome</keyword>
<protein>
    <submittedName>
        <fullName evidence="2">Uncharacterized protein</fullName>
    </submittedName>
</protein>
<reference evidence="2 3" key="1">
    <citation type="submission" date="2023-11" db="EMBL/GenBank/DDBJ databases">
        <title>Draft genome of Azohydromonas lata strain H1 (DSM1123), a polyhydroxyalkanoate producer.</title>
        <authorList>
            <person name="Traversa D."/>
            <person name="D'Addabbo P."/>
            <person name="Pazzani C."/>
            <person name="Manzari C."/>
            <person name="Chiara M."/>
            <person name="Scrascia M."/>
        </authorList>
    </citation>
    <scope>NUCLEOTIDE SEQUENCE [LARGE SCALE GENOMIC DNA]</scope>
    <source>
        <strain evidence="2 3">H1</strain>
        <plasmid evidence="2">unnamed</plasmid>
    </source>
</reference>
<comment type="caution">
    <text evidence="2">The sequence shown here is derived from an EMBL/GenBank/DDBJ whole genome shotgun (WGS) entry which is preliminary data.</text>
</comment>
<proteinExistence type="predicted"/>
<keyword evidence="2" id="KW-0614">Plasmid</keyword>
<name>A0ABU5I7D7_9BURK</name>
<dbReference type="RefSeq" id="WP_322464114.1">
    <property type="nucleotide sequence ID" value="NZ_JAXOJX010000001.1"/>
</dbReference>
<evidence type="ECO:0000313" key="2">
    <source>
        <dbReference type="EMBL" id="MDZ5455014.1"/>
    </source>
</evidence>
<feature type="region of interest" description="Disordered" evidence="1">
    <location>
        <begin position="167"/>
        <end position="188"/>
    </location>
</feature>
<feature type="region of interest" description="Disordered" evidence="1">
    <location>
        <begin position="124"/>
        <end position="143"/>
    </location>
</feature>
<organism evidence="2 3">
    <name type="scientific">Azohydromonas lata</name>
    <dbReference type="NCBI Taxonomy" id="45677"/>
    <lineage>
        <taxon>Bacteria</taxon>
        <taxon>Pseudomonadati</taxon>
        <taxon>Pseudomonadota</taxon>
        <taxon>Betaproteobacteria</taxon>
        <taxon>Burkholderiales</taxon>
        <taxon>Sphaerotilaceae</taxon>
        <taxon>Azohydromonas</taxon>
    </lineage>
</organism>
<dbReference type="Proteomes" id="UP001293718">
    <property type="component" value="Unassembled WGS sequence"/>
</dbReference>
<gene>
    <name evidence="2" type="ORF">SM757_00365</name>
</gene>
<sequence>MNQTNGFQQNRRWQQEEAAWMDLYKNVEDLTVAEQIVELLESDATARHEHLALYLQAKGTLKRCNAARARNQRVGAAVRAAFSLVFVKPFKLLGKARSAVADMAVEMLPQPPKTAEVMLVPAKPKRATTPRRKPAAAKQAEPAQVQVAALQQDGELGKKLTAAELAPAEGAGPAQAANGETVPNVKSA</sequence>
<geneLocation type="plasmid" evidence="2">
    <name>unnamed</name>
</geneLocation>
<evidence type="ECO:0000256" key="1">
    <source>
        <dbReference type="SAM" id="MobiDB-lite"/>
    </source>
</evidence>
<feature type="compositionally biased region" description="Low complexity" evidence="1">
    <location>
        <begin position="167"/>
        <end position="177"/>
    </location>
</feature>
<feature type="compositionally biased region" description="Basic residues" evidence="1">
    <location>
        <begin position="124"/>
        <end position="135"/>
    </location>
</feature>
<evidence type="ECO:0000313" key="3">
    <source>
        <dbReference type="Proteomes" id="UP001293718"/>
    </source>
</evidence>
<accession>A0ABU5I7D7</accession>
<dbReference type="EMBL" id="JAXOJX010000001">
    <property type="protein sequence ID" value="MDZ5455014.1"/>
    <property type="molecule type" value="Genomic_DNA"/>
</dbReference>